<dbReference type="SUPFAM" id="SSF50341">
    <property type="entry name" value="CheW-like"/>
    <property type="match status" value="1"/>
</dbReference>
<dbReference type="SMART" id="SM00260">
    <property type="entry name" value="CheW"/>
    <property type="match status" value="1"/>
</dbReference>
<organism evidence="2 3">
    <name type="scientific">Caldimonas mangrovi</name>
    <dbReference type="NCBI Taxonomy" id="2944811"/>
    <lineage>
        <taxon>Bacteria</taxon>
        <taxon>Pseudomonadati</taxon>
        <taxon>Pseudomonadota</taxon>
        <taxon>Betaproteobacteria</taxon>
        <taxon>Burkholderiales</taxon>
        <taxon>Sphaerotilaceae</taxon>
        <taxon>Caldimonas</taxon>
    </lineage>
</organism>
<dbReference type="PROSITE" id="PS50851">
    <property type="entry name" value="CHEW"/>
    <property type="match status" value="1"/>
</dbReference>
<evidence type="ECO:0000259" key="1">
    <source>
        <dbReference type="PROSITE" id="PS50851"/>
    </source>
</evidence>
<dbReference type="EMBL" id="JAMKFE010000006">
    <property type="protein sequence ID" value="MCM5680215.1"/>
    <property type="molecule type" value="Genomic_DNA"/>
</dbReference>
<dbReference type="Pfam" id="PF01584">
    <property type="entry name" value="CheW"/>
    <property type="match status" value="1"/>
</dbReference>
<accession>A0ABT0YNC1</accession>
<evidence type="ECO:0000313" key="3">
    <source>
        <dbReference type="Proteomes" id="UP001165541"/>
    </source>
</evidence>
<dbReference type="Gene3D" id="2.40.50.180">
    <property type="entry name" value="CheA-289, Domain 4"/>
    <property type="match status" value="1"/>
</dbReference>
<keyword evidence="3" id="KW-1185">Reference proteome</keyword>
<dbReference type="InterPro" id="IPR002545">
    <property type="entry name" value="CheW-lke_dom"/>
</dbReference>
<dbReference type="Proteomes" id="UP001165541">
    <property type="component" value="Unassembled WGS sequence"/>
</dbReference>
<protein>
    <submittedName>
        <fullName evidence="2">Chemotaxis protein CheW</fullName>
    </submittedName>
</protein>
<reference evidence="2" key="1">
    <citation type="submission" date="2022-05" db="EMBL/GenBank/DDBJ databases">
        <title>Schlegelella sp. nov., isolated from mangrove soil.</title>
        <authorList>
            <person name="Liu Y."/>
            <person name="Ge X."/>
            <person name="Liu W."/>
        </authorList>
    </citation>
    <scope>NUCLEOTIDE SEQUENCE</scope>
    <source>
        <strain evidence="2">S2-27</strain>
    </source>
</reference>
<gene>
    <name evidence="2" type="ORF">M8A51_11800</name>
</gene>
<proteinExistence type="predicted"/>
<dbReference type="InterPro" id="IPR036061">
    <property type="entry name" value="CheW-like_dom_sf"/>
</dbReference>
<dbReference type="RefSeq" id="WP_251778638.1">
    <property type="nucleotide sequence ID" value="NZ_JAMKFE010000006.1"/>
</dbReference>
<dbReference type="Gene3D" id="2.30.30.40">
    <property type="entry name" value="SH3 Domains"/>
    <property type="match status" value="1"/>
</dbReference>
<name>A0ABT0YNC1_9BURK</name>
<evidence type="ECO:0000313" key="2">
    <source>
        <dbReference type="EMBL" id="MCM5680215.1"/>
    </source>
</evidence>
<sequence>MSSKRTVKGIAFDSHVAELVGHMESVGDYRESLQRLQDVWDQLTLLGETSGIAADITATGGEFRSLTDTLLDALARRQLDNTLRQLRGRAQVAIDLLVRNLFERTADVGFLAVDAVVRAHVEARASQRHTEAMRGELEARFRAYVAKYSVYDDVAVLSRDGEVLARLDRSCRATHCAHALVQQSLQGEAGFVESFGAIDVLDGRRGLVYSAPIRGGHNERALGVLCLSFRFDDEMSRVFEQVAPAGQSACVLALLAEDGTVLASSDPWQIPANARLQGGHDHPHLLRFAGREYLAVRTSAHAYQGYAGPGWQVCALVPLALAFGRTGTTQASDVHMPAEALDHSPLFDEELRRIPAQAHRIQRGLERSVWNGRVRGRAKEHGATSPGRFAAALLRQVTQTGERVERVFERAIGELQQSAVAGLTEEVRASAALAVDILDRNLYERANDCRWWALDPTLQQAAAGLRPAAEATGVLVHINSLYTVYSQLVLLDRDGQLLASSSTGQPDDRARQTIEGRWVRPALALPDAQAWARSRFEPHMLYGSRPTYIYAATVRHDQQPCGAVAIVFDSEPQLHAMLADALPRDANGAPLAQASALFVTREGRVIASTDPAFAVGQDVPFRDQLATLARGASRQLALELSGTLYAVGFAMSAGYREYDSSLECGPDDVAGVMLLRVCAQASAAAPALPAGFEPPPPAPGAATCEIASFRCGGQWLGLKTADVIEAVEVPRITALPGDAPHLAGVVLRDGEPVPVVQLDALRGAAQPQRSGLVVVCRTPAGPLLGLLVDELGSVIEVGATALQPLPAYLAAHDPLATAIVRGADGRQPMLTLLDPARIAAGACAPATALPGSAALPAQACVVA</sequence>
<comment type="caution">
    <text evidence="2">The sequence shown here is derived from an EMBL/GenBank/DDBJ whole genome shotgun (WGS) entry which is preliminary data.</text>
</comment>
<feature type="domain" description="CheW-like" evidence="1">
    <location>
        <begin position="703"/>
        <end position="844"/>
    </location>
</feature>
<dbReference type="Gene3D" id="3.30.450.20">
    <property type="entry name" value="PAS domain"/>
    <property type="match status" value="1"/>
</dbReference>